<dbReference type="InterPro" id="IPR012429">
    <property type="entry name" value="HGSNAT_cat"/>
</dbReference>
<keyword evidence="1" id="KW-1133">Transmembrane helix</keyword>
<evidence type="ECO:0000259" key="3">
    <source>
        <dbReference type="Pfam" id="PF07786"/>
    </source>
</evidence>
<feature type="transmembrane region" description="Helical" evidence="1">
    <location>
        <begin position="368"/>
        <end position="386"/>
    </location>
</feature>
<feature type="transmembrane region" description="Helical" evidence="1">
    <location>
        <begin position="334"/>
        <end position="356"/>
    </location>
</feature>
<dbReference type="InterPro" id="IPR007349">
    <property type="entry name" value="DUF418"/>
</dbReference>
<organism evidence="4 5">
    <name type="scientific">Pseudonocardia xinjiangensis</name>
    <dbReference type="NCBI Taxonomy" id="75289"/>
    <lineage>
        <taxon>Bacteria</taxon>
        <taxon>Bacillati</taxon>
        <taxon>Actinomycetota</taxon>
        <taxon>Actinomycetes</taxon>
        <taxon>Pseudonocardiales</taxon>
        <taxon>Pseudonocardiaceae</taxon>
        <taxon>Pseudonocardia</taxon>
    </lineage>
</organism>
<keyword evidence="1" id="KW-0812">Transmembrane</keyword>
<feature type="transmembrane region" description="Helical" evidence="1">
    <location>
        <begin position="21"/>
        <end position="43"/>
    </location>
</feature>
<evidence type="ECO:0000313" key="5">
    <source>
        <dbReference type="Proteomes" id="UP001296706"/>
    </source>
</evidence>
<keyword evidence="5" id="KW-1185">Reference proteome</keyword>
<feature type="transmembrane region" description="Helical" evidence="1">
    <location>
        <begin position="95"/>
        <end position="113"/>
    </location>
</feature>
<evidence type="ECO:0000259" key="2">
    <source>
        <dbReference type="Pfam" id="PF04235"/>
    </source>
</evidence>
<feature type="transmembrane region" description="Helical" evidence="1">
    <location>
        <begin position="55"/>
        <end position="74"/>
    </location>
</feature>
<sequence length="414" mass="42721">MVPAATSRDARQDRRLRGLDAARGLAVIGMIVVHVSGGAPLGGGLGGTVFGIAEGRSAILFAVLAGVSLGLLSGGRRGLAEHRAGTREQRDRTRIAVRAVLLFVLGVALAAISSGPIVILSYYAVLFALALPLLWLRPGALLAWAAGWALVGPQVSFLLRTKIHTDELGGTVAPVDLTSWSAAADAVLRLLLTGTYPVATWMPFVLAGLAIGRLDLRSAAVRARLAIGGVAAAVLGYGGSWLAVDVLGGREALIAALAPLATQVHLSPEQLVELTTSSSMGTSGTLTPAFLLVDAPHSGTTFEVIGSTGVAVAVLALCLMLAERGRVTAAVEWPLAAAGAMAATIYAGHIAVMALLTAAVPSWQQQQPWLATVLFVVVAILLALAWRRLIGRGPVEWVLHTVSTRAGRSGRDQG</sequence>
<evidence type="ECO:0000256" key="1">
    <source>
        <dbReference type="SAM" id="Phobius"/>
    </source>
</evidence>
<feature type="domain" description="DUF418" evidence="2">
    <location>
        <begin position="298"/>
        <end position="403"/>
    </location>
</feature>
<gene>
    <name evidence="4" type="ORF">HF577_00535</name>
</gene>
<reference evidence="4 5" key="1">
    <citation type="submission" date="2020-04" db="EMBL/GenBank/DDBJ databases">
        <authorList>
            <person name="Klaysubun C."/>
            <person name="Duangmal K."/>
            <person name="Lipun K."/>
        </authorList>
    </citation>
    <scope>NUCLEOTIDE SEQUENCE [LARGE SCALE GENOMIC DNA]</scope>
    <source>
        <strain evidence="4 5">JCM 11839</strain>
    </source>
</reference>
<feature type="transmembrane region" description="Helical" evidence="1">
    <location>
        <begin position="223"/>
        <end position="244"/>
    </location>
</feature>
<feature type="transmembrane region" description="Helical" evidence="1">
    <location>
        <begin position="119"/>
        <end position="136"/>
    </location>
</feature>
<dbReference type="InterPro" id="IPR052529">
    <property type="entry name" value="Bact_Transport_Assoc"/>
</dbReference>
<feature type="transmembrane region" description="Helical" evidence="1">
    <location>
        <begin position="304"/>
        <end position="322"/>
    </location>
</feature>
<dbReference type="PANTHER" id="PTHR30590">
    <property type="entry name" value="INNER MEMBRANE PROTEIN"/>
    <property type="match status" value="1"/>
</dbReference>
<dbReference type="PANTHER" id="PTHR30590:SF3">
    <property type="entry name" value="HYPOTHETICAL MEMBRANE SPANNING PROTEIN"/>
    <property type="match status" value="1"/>
</dbReference>
<protein>
    <submittedName>
        <fullName evidence="4">DUF418 domain-containing protein</fullName>
    </submittedName>
</protein>
<proteinExistence type="predicted"/>
<dbReference type="Proteomes" id="UP001296706">
    <property type="component" value="Unassembled WGS sequence"/>
</dbReference>
<feature type="transmembrane region" description="Helical" evidence="1">
    <location>
        <begin position="186"/>
        <end position="211"/>
    </location>
</feature>
<accession>A0ABX1R5E7</accession>
<feature type="domain" description="Heparan-alpha-glucosaminide N-acetyltransferase catalytic" evidence="3">
    <location>
        <begin position="15"/>
        <end position="220"/>
    </location>
</feature>
<comment type="caution">
    <text evidence="4">The sequence shown here is derived from an EMBL/GenBank/DDBJ whole genome shotgun (WGS) entry which is preliminary data.</text>
</comment>
<name>A0ABX1R5E7_9PSEU</name>
<dbReference type="Pfam" id="PF04235">
    <property type="entry name" value="DUF418"/>
    <property type="match status" value="1"/>
</dbReference>
<feature type="transmembrane region" description="Helical" evidence="1">
    <location>
        <begin position="141"/>
        <end position="159"/>
    </location>
</feature>
<dbReference type="Pfam" id="PF07786">
    <property type="entry name" value="HGSNAT_cat"/>
    <property type="match status" value="1"/>
</dbReference>
<evidence type="ECO:0000313" key="4">
    <source>
        <dbReference type="EMBL" id="NMH75618.1"/>
    </source>
</evidence>
<dbReference type="EMBL" id="JAAXKY010000001">
    <property type="protein sequence ID" value="NMH75618.1"/>
    <property type="molecule type" value="Genomic_DNA"/>
</dbReference>
<keyword evidence="1" id="KW-0472">Membrane</keyword>